<sequence>MAPRKGKETLLELCTATTNLGNTIAVHLVEYLSTAKQPSHGFKELAVEFLETSRILFPAKAGLTETARTGTQFPSDITQELRERFHQTNTVFVVLNQLVNKFLENERKQGFGKLGKGFRMMFADTDIEKMRMSLTQCRAALRMSALVFTWTLGEDKVEAASSIGYTALAAVLGLSEPQKGKGGGSDASSLPSPPPRYPNGPPLLPEPKSPRLPLERHTTMNSSHPSTHPYRRPLDDSYPEHESSLGPVLTYPHAMQHGKTQLSHQYSKRSSVIDIALDSASDVTRSASVHDDHDFDIQIPKTAVRVRADPSAVHRRTPSHYTGEPTSASKMALVSAVQRKNSRVVEQLLESGVPADNGVECNLLRVAVTNHDLPTVHLLLLFGADPNAKDKDGFTPLHAATEVSFYDAAQLLVKYCADPNISAGPNGINPFAVALTNHKTHFAQLFLRYGAEPDLMMLGGNTPFLLSIDKSTPIGLIELMLVYEANPDCKNGQGETALFKAINAQRLDIVTLVLDHGADPNLPGPKHMLWPSVHHPRILELMLQRGANVNRAPGCLELSTSINKCESVDILLKHGADPNTKKDGIFTPLCTAIRDDRSNLVDILIAAGADPNLKASEYPAFKCVTHHRAHLLPRVLAAGADPSTPKGIIEAAVAHNNREALIYLLEQRVDPNARTPQGDTALTTAIRHNRTELIDILLAHGADPAVHGQDWPVSMAVKHPQILAKLLPKINVSKINKGSLEMAVVANELESVKLLLAKGMSVEDKNGGVFSPLTTSIREDRKDIFYYLVDEAGANTNAPGEHLPIIKAIRRHREHDLSYIEHLLAKGADINLMYRGWNAVLQALDNGDTEILKLLAKMGNPDLSARDENERSVLEIMQERGLQEEARILLGGRSPSPQMKALSQLRGMVVQ</sequence>
<dbReference type="SUPFAM" id="SSF48403">
    <property type="entry name" value="Ankyrin repeat"/>
    <property type="match status" value="2"/>
</dbReference>
<evidence type="ECO:0000256" key="2">
    <source>
        <dbReference type="ARBA" id="ARBA00023043"/>
    </source>
</evidence>
<feature type="repeat" description="ANK" evidence="3">
    <location>
        <begin position="493"/>
        <end position="525"/>
    </location>
</feature>
<gene>
    <name evidence="5" type="ORF">AC579_1347</name>
</gene>
<dbReference type="InterPro" id="IPR002110">
    <property type="entry name" value="Ankyrin_rpt"/>
</dbReference>
<dbReference type="PROSITE" id="PS50297">
    <property type="entry name" value="ANK_REP_REGION"/>
    <property type="match status" value="3"/>
</dbReference>
<evidence type="ECO:0000313" key="6">
    <source>
        <dbReference type="Proteomes" id="UP000073492"/>
    </source>
</evidence>
<proteinExistence type="predicted"/>
<name>A0A139IP01_9PEZI</name>
<feature type="compositionally biased region" description="Basic and acidic residues" evidence="4">
    <location>
        <begin position="232"/>
        <end position="243"/>
    </location>
</feature>
<dbReference type="Proteomes" id="UP000073492">
    <property type="component" value="Unassembled WGS sequence"/>
</dbReference>
<dbReference type="Gene3D" id="1.25.40.20">
    <property type="entry name" value="Ankyrin repeat-containing domain"/>
    <property type="match status" value="3"/>
</dbReference>
<accession>A0A139IP01</accession>
<evidence type="ECO:0000256" key="1">
    <source>
        <dbReference type="ARBA" id="ARBA00022737"/>
    </source>
</evidence>
<dbReference type="PANTHER" id="PTHR24198">
    <property type="entry name" value="ANKYRIN REPEAT AND PROTEIN KINASE DOMAIN-CONTAINING PROTEIN"/>
    <property type="match status" value="1"/>
</dbReference>
<feature type="repeat" description="ANK" evidence="3">
    <location>
        <begin position="587"/>
        <end position="616"/>
    </location>
</feature>
<feature type="region of interest" description="Disordered" evidence="4">
    <location>
        <begin position="178"/>
        <end position="244"/>
    </location>
</feature>
<dbReference type="EMBL" id="LFZO01000035">
    <property type="protein sequence ID" value="KXT16501.1"/>
    <property type="molecule type" value="Genomic_DNA"/>
</dbReference>
<evidence type="ECO:0000256" key="3">
    <source>
        <dbReference type="PROSITE-ProRule" id="PRU00023"/>
    </source>
</evidence>
<dbReference type="PROSITE" id="PS50088">
    <property type="entry name" value="ANK_REPEAT"/>
    <property type="match status" value="4"/>
</dbReference>
<protein>
    <submittedName>
        <fullName evidence="5">Uncharacterized protein</fullName>
    </submittedName>
</protein>
<keyword evidence="6" id="KW-1185">Reference proteome</keyword>
<comment type="caution">
    <text evidence="5">The sequence shown here is derived from an EMBL/GenBank/DDBJ whole genome shotgun (WGS) entry which is preliminary data.</text>
</comment>
<dbReference type="STRING" id="113226.A0A139IP01"/>
<evidence type="ECO:0000313" key="5">
    <source>
        <dbReference type="EMBL" id="KXT16501.1"/>
    </source>
</evidence>
<feature type="repeat" description="ANK" evidence="3">
    <location>
        <begin position="392"/>
        <end position="424"/>
    </location>
</feature>
<dbReference type="Pfam" id="PF12796">
    <property type="entry name" value="Ank_2"/>
    <property type="match status" value="3"/>
</dbReference>
<keyword evidence="1" id="KW-0677">Repeat</keyword>
<reference evidence="5 6" key="1">
    <citation type="submission" date="2015-07" db="EMBL/GenBank/DDBJ databases">
        <title>Comparative genomics of the Sigatoka disease complex on banana suggests a link between parallel evolutionary changes in Pseudocercospora fijiensis and Pseudocercospora eumusae and increased virulence on the banana host.</title>
        <authorList>
            <person name="Chang T.-C."/>
            <person name="Salvucci A."/>
            <person name="Crous P.W."/>
            <person name="Stergiopoulos I."/>
        </authorList>
    </citation>
    <scope>NUCLEOTIDE SEQUENCE [LARGE SCALE GENOMIC DNA]</scope>
    <source>
        <strain evidence="5 6">CBS 116634</strain>
    </source>
</reference>
<keyword evidence="2 3" id="KW-0040">ANK repeat</keyword>
<dbReference type="InterPro" id="IPR036770">
    <property type="entry name" value="Ankyrin_rpt-contain_sf"/>
</dbReference>
<dbReference type="PANTHER" id="PTHR24198:SF165">
    <property type="entry name" value="ANKYRIN REPEAT-CONTAINING PROTEIN-RELATED"/>
    <property type="match status" value="1"/>
</dbReference>
<dbReference type="OrthoDB" id="426293at2759"/>
<feature type="repeat" description="ANK" evidence="3">
    <location>
        <begin position="677"/>
        <end position="709"/>
    </location>
</feature>
<dbReference type="SMART" id="SM00248">
    <property type="entry name" value="ANK"/>
    <property type="match status" value="14"/>
</dbReference>
<dbReference type="AlphaFoldDB" id="A0A139IP01"/>
<evidence type="ECO:0000256" key="4">
    <source>
        <dbReference type="SAM" id="MobiDB-lite"/>
    </source>
</evidence>
<organism evidence="5 6">
    <name type="scientific">Pseudocercospora musae</name>
    <dbReference type="NCBI Taxonomy" id="113226"/>
    <lineage>
        <taxon>Eukaryota</taxon>
        <taxon>Fungi</taxon>
        <taxon>Dikarya</taxon>
        <taxon>Ascomycota</taxon>
        <taxon>Pezizomycotina</taxon>
        <taxon>Dothideomycetes</taxon>
        <taxon>Dothideomycetidae</taxon>
        <taxon>Mycosphaerellales</taxon>
        <taxon>Mycosphaerellaceae</taxon>
        <taxon>Pseudocercospora</taxon>
    </lineage>
</organism>
<feature type="compositionally biased region" description="Pro residues" evidence="4">
    <location>
        <begin position="191"/>
        <end position="207"/>
    </location>
</feature>